<evidence type="ECO:0000313" key="3">
    <source>
        <dbReference type="EMBL" id="KPV49172.1"/>
    </source>
</evidence>
<dbReference type="GO" id="GO:0009103">
    <property type="term" value="P:lipopolysaccharide biosynthetic process"/>
    <property type="evidence" value="ECO:0007669"/>
    <property type="project" value="TreeGrafter"/>
</dbReference>
<dbReference type="Pfam" id="PF01757">
    <property type="entry name" value="Acyl_transf_3"/>
    <property type="match status" value="1"/>
</dbReference>
<dbReference type="InterPro" id="IPR002656">
    <property type="entry name" value="Acyl_transf_3_dom"/>
</dbReference>
<accession>A0A0P9DGW2</accession>
<dbReference type="PANTHER" id="PTHR23028:SF53">
    <property type="entry name" value="ACYL_TRANSF_3 DOMAIN-CONTAINING PROTEIN"/>
    <property type="match status" value="1"/>
</dbReference>
<evidence type="ECO:0000256" key="1">
    <source>
        <dbReference type="SAM" id="Phobius"/>
    </source>
</evidence>
<dbReference type="Proteomes" id="UP000050509">
    <property type="component" value="Unassembled WGS sequence"/>
</dbReference>
<name>A0A0P9DGW2_9CHLR</name>
<organism evidence="3 4">
    <name type="scientific">Kouleothrix aurantiaca</name>
    <dbReference type="NCBI Taxonomy" id="186479"/>
    <lineage>
        <taxon>Bacteria</taxon>
        <taxon>Bacillati</taxon>
        <taxon>Chloroflexota</taxon>
        <taxon>Chloroflexia</taxon>
        <taxon>Chloroflexales</taxon>
        <taxon>Roseiflexineae</taxon>
        <taxon>Roseiflexaceae</taxon>
        <taxon>Kouleothrix</taxon>
    </lineage>
</organism>
<dbReference type="InterPro" id="IPR050879">
    <property type="entry name" value="Acyltransferase_3"/>
</dbReference>
<evidence type="ECO:0000313" key="4">
    <source>
        <dbReference type="Proteomes" id="UP000050509"/>
    </source>
</evidence>
<dbReference type="GO" id="GO:0016020">
    <property type="term" value="C:membrane"/>
    <property type="evidence" value="ECO:0007669"/>
    <property type="project" value="TreeGrafter"/>
</dbReference>
<feature type="transmembrane region" description="Helical" evidence="1">
    <location>
        <begin position="44"/>
        <end position="64"/>
    </location>
</feature>
<evidence type="ECO:0000259" key="2">
    <source>
        <dbReference type="Pfam" id="PF01757"/>
    </source>
</evidence>
<feature type="non-terminal residue" evidence="3">
    <location>
        <position position="78"/>
    </location>
</feature>
<keyword evidence="1" id="KW-0472">Membrane</keyword>
<feature type="domain" description="Acyltransferase 3" evidence="2">
    <location>
        <begin position="20"/>
        <end position="67"/>
    </location>
</feature>
<gene>
    <name evidence="3" type="ORF">SE17_34130</name>
</gene>
<comment type="caution">
    <text evidence="3">The sequence shown here is derived from an EMBL/GenBank/DDBJ whole genome shotgun (WGS) entry which is preliminary data.</text>
</comment>
<keyword evidence="1" id="KW-1133">Transmembrane helix</keyword>
<dbReference type="GO" id="GO:0016747">
    <property type="term" value="F:acyltransferase activity, transferring groups other than amino-acyl groups"/>
    <property type="evidence" value="ECO:0007669"/>
    <property type="project" value="InterPro"/>
</dbReference>
<protein>
    <recommendedName>
        <fullName evidence="2">Acyltransferase 3 domain-containing protein</fullName>
    </recommendedName>
</protein>
<dbReference type="EMBL" id="LJCR01002147">
    <property type="protein sequence ID" value="KPV49172.1"/>
    <property type="molecule type" value="Genomic_DNA"/>
</dbReference>
<keyword evidence="4" id="KW-1185">Reference proteome</keyword>
<keyword evidence="1" id="KW-0812">Transmembrane</keyword>
<reference evidence="3 4" key="1">
    <citation type="submission" date="2015-09" db="EMBL/GenBank/DDBJ databases">
        <title>Draft genome sequence of Kouleothrix aurantiaca JCM 19913.</title>
        <authorList>
            <person name="Hemp J."/>
        </authorList>
    </citation>
    <scope>NUCLEOTIDE SEQUENCE [LARGE SCALE GENOMIC DNA]</scope>
    <source>
        <strain evidence="3 4">COM-B</strain>
    </source>
</reference>
<proteinExistence type="predicted"/>
<dbReference type="AlphaFoldDB" id="A0A0P9DGW2"/>
<dbReference type="PANTHER" id="PTHR23028">
    <property type="entry name" value="ACETYLTRANSFERASE"/>
    <property type="match status" value="1"/>
</dbReference>
<sequence>MQAERRVAPQLQAPHLPYMPGLDGLRALAVIAVLLYHADLGVSGGYLGVETFFVLSGFLITALLRAEWEQQRSDQKAT</sequence>